<keyword evidence="2" id="KW-0677">Repeat</keyword>
<dbReference type="Pfam" id="PF00005">
    <property type="entry name" value="ABC_tran"/>
    <property type="match status" value="2"/>
</dbReference>
<name>A0A5M4FJA8_9ACTN</name>
<dbReference type="InterPro" id="IPR027417">
    <property type="entry name" value="P-loop_NTPase"/>
</dbReference>
<dbReference type="PROSITE" id="PS50893">
    <property type="entry name" value="ABC_TRANSPORTER_2"/>
    <property type="match status" value="2"/>
</dbReference>
<evidence type="ECO:0000256" key="3">
    <source>
        <dbReference type="ARBA" id="ARBA00022741"/>
    </source>
</evidence>
<organism evidence="7 8">
    <name type="scientific">Aeromicrobium ginsengisoli</name>
    <dbReference type="NCBI Taxonomy" id="363867"/>
    <lineage>
        <taxon>Bacteria</taxon>
        <taxon>Bacillati</taxon>
        <taxon>Actinomycetota</taxon>
        <taxon>Actinomycetes</taxon>
        <taxon>Propionibacteriales</taxon>
        <taxon>Nocardioidaceae</taxon>
        <taxon>Aeromicrobium</taxon>
    </lineage>
</organism>
<dbReference type="EMBL" id="SDPQ02000001">
    <property type="protein sequence ID" value="KAA1400256.1"/>
    <property type="molecule type" value="Genomic_DNA"/>
</dbReference>
<dbReference type="AlphaFoldDB" id="A0A5M4FJA8"/>
<dbReference type="SUPFAM" id="SSF52540">
    <property type="entry name" value="P-loop containing nucleoside triphosphate hydrolases"/>
    <property type="match status" value="2"/>
</dbReference>
<dbReference type="InterPro" id="IPR003439">
    <property type="entry name" value="ABC_transporter-like_ATP-bd"/>
</dbReference>
<keyword evidence="4 7" id="KW-0067">ATP-binding</keyword>
<dbReference type="InterPro" id="IPR003593">
    <property type="entry name" value="AAA+_ATPase"/>
</dbReference>
<dbReference type="PANTHER" id="PTHR43790">
    <property type="entry name" value="CARBOHYDRATE TRANSPORT ATP-BINDING PROTEIN MG119-RELATED"/>
    <property type="match status" value="1"/>
</dbReference>
<dbReference type="Proteomes" id="UP000380867">
    <property type="component" value="Unassembled WGS sequence"/>
</dbReference>
<gene>
    <name evidence="7" type="ORF">ESP70_005900</name>
</gene>
<dbReference type="GO" id="GO:0016887">
    <property type="term" value="F:ATP hydrolysis activity"/>
    <property type="evidence" value="ECO:0007669"/>
    <property type="project" value="InterPro"/>
</dbReference>
<protein>
    <submittedName>
        <fullName evidence="7">Sugar ABC transporter ATP-binding protein</fullName>
    </submittedName>
</protein>
<evidence type="ECO:0000256" key="1">
    <source>
        <dbReference type="ARBA" id="ARBA00022448"/>
    </source>
</evidence>
<accession>A0A5M4FJA8</accession>
<dbReference type="OrthoDB" id="9805029at2"/>
<evidence type="ECO:0000313" key="8">
    <source>
        <dbReference type="Proteomes" id="UP000380867"/>
    </source>
</evidence>
<dbReference type="PANTHER" id="PTHR43790:SF9">
    <property type="entry name" value="GALACTOFURANOSE TRANSPORTER ATP-BINDING PROTEIN YTFR"/>
    <property type="match status" value="1"/>
</dbReference>
<evidence type="ECO:0000259" key="6">
    <source>
        <dbReference type="PROSITE" id="PS50893"/>
    </source>
</evidence>
<keyword evidence="1" id="KW-0813">Transport</keyword>
<evidence type="ECO:0000313" key="7">
    <source>
        <dbReference type="EMBL" id="KAA1400256.1"/>
    </source>
</evidence>
<dbReference type="CDD" id="cd03215">
    <property type="entry name" value="ABC_Carb_Monos_II"/>
    <property type="match status" value="1"/>
</dbReference>
<feature type="region of interest" description="Disordered" evidence="5">
    <location>
        <begin position="1"/>
        <end position="24"/>
    </location>
</feature>
<feature type="compositionally biased region" description="Pro residues" evidence="5">
    <location>
        <begin position="11"/>
        <end position="23"/>
    </location>
</feature>
<dbReference type="CDD" id="cd03216">
    <property type="entry name" value="ABC_Carb_Monos_I"/>
    <property type="match status" value="1"/>
</dbReference>
<proteinExistence type="predicted"/>
<evidence type="ECO:0000256" key="5">
    <source>
        <dbReference type="SAM" id="MobiDB-lite"/>
    </source>
</evidence>
<evidence type="ECO:0000256" key="2">
    <source>
        <dbReference type="ARBA" id="ARBA00022737"/>
    </source>
</evidence>
<feature type="domain" description="ABC transporter" evidence="6">
    <location>
        <begin position="264"/>
        <end position="519"/>
    </location>
</feature>
<keyword evidence="3" id="KW-0547">Nucleotide-binding</keyword>
<dbReference type="SMART" id="SM00382">
    <property type="entry name" value="AAA"/>
    <property type="match status" value="2"/>
</dbReference>
<dbReference type="InterPro" id="IPR050107">
    <property type="entry name" value="ABC_carbohydrate_import_ATPase"/>
</dbReference>
<dbReference type="GO" id="GO:0005524">
    <property type="term" value="F:ATP binding"/>
    <property type="evidence" value="ECO:0007669"/>
    <property type="project" value="UniProtKB-KW"/>
</dbReference>
<comment type="caution">
    <text evidence="7">The sequence shown here is derived from an EMBL/GenBank/DDBJ whole genome shotgun (WGS) entry which is preliminary data.</text>
</comment>
<reference evidence="7" key="1">
    <citation type="submission" date="2019-09" db="EMBL/GenBank/DDBJ databases">
        <authorList>
            <person name="Li J."/>
        </authorList>
    </citation>
    <scope>NUCLEOTIDE SEQUENCE [LARGE SCALE GENOMIC DNA]</scope>
    <source>
        <strain evidence="7">JCM 14732</strain>
    </source>
</reference>
<sequence length="522" mass="54499">MQPRVTVEPGTPAPGVPGGGPRPPRLDAQNLQKSFGDFQAVDDVTLTLEAGEIHGFCGPNGAGKSTVVKMLSGQLAPDAGQIAIDGGTADLSTPYAAQQAGIAIVDQELSVVPALTVGENLALGATSRPRGRAATRAWRAEARQHLADVGLANLDLSTPVERLTLGERQLVEIARALGRRASLMILDEPTATLSDVEIDRVFTAIRKVAAAGRTVVFVSHRLGEVLALCDRVTVIRDGKVIATTAAADLTVSQLVEQMIGRSVAAHQRISRDAADGVPAIEIRGLQVAGSLHPFDLVARPGTVHALAGQVGSGAETVIRAIAGLEPTARGAVAVQGRRVRLGDAAVSVRAGIGYVSGDRKTEGLFLRRSVADNITATRLRDVSGRHGFLSRRRAGKLAAGVARKAGVLDRHLAAPVASLSGGNQQKVSIARALDREDVRVVVLDEPTRGVDVAGRAVIHDLLRGLADDGMAVIYSSTDLDELVDLPDTVITFWGGREVGRHATPVSSQTVLGEITHQKGSAS</sequence>
<feature type="domain" description="ABC transporter" evidence="6">
    <location>
        <begin position="26"/>
        <end position="262"/>
    </location>
</feature>
<keyword evidence="8" id="KW-1185">Reference proteome</keyword>
<dbReference type="Gene3D" id="3.40.50.300">
    <property type="entry name" value="P-loop containing nucleotide triphosphate hydrolases"/>
    <property type="match status" value="2"/>
</dbReference>
<dbReference type="PROSITE" id="PS00211">
    <property type="entry name" value="ABC_TRANSPORTER_1"/>
    <property type="match status" value="1"/>
</dbReference>
<dbReference type="InterPro" id="IPR017871">
    <property type="entry name" value="ABC_transporter-like_CS"/>
</dbReference>
<evidence type="ECO:0000256" key="4">
    <source>
        <dbReference type="ARBA" id="ARBA00022840"/>
    </source>
</evidence>